<sequence>MTKEDKGHYAKKHLHDSEVKPEIEAALKQLASNGEIPCAVAFKIATDLDIEPGDVGITADLLEMRLIKCQLGLFGYQPKRCIVEPADDISKGLEEGIKKGLENGKLPCLTAWEIAEDSGIRKMEISSACEALKIKICSCQIGAF</sequence>
<name>A0A8J6N0D2_9DELT</name>
<gene>
    <name evidence="1" type="ORF">H8E19_10260</name>
</gene>
<comment type="caution">
    <text evidence="1">The sequence shown here is derived from an EMBL/GenBank/DDBJ whole genome shotgun (WGS) entry which is preliminary data.</text>
</comment>
<proteinExistence type="predicted"/>
<protein>
    <submittedName>
        <fullName evidence="1">Uncharacterized protein</fullName>
    </submittedName>
</protein>
<dbReference type="EMBL" id="JACNJD010000235">
    <property type="protein sequence ID" value="MBC8177776.1"/>
    <property type="molecule type" value="Genomic_DNA"/>
</dbReference>
<reference evidence="1 2" key="1">
    <citation type="submission" date="2020-08" db="EMBL/GenBank/DDBJ databases">
        <title>Bridging the membrane lipid divide: bacteria of the FCB group superphylum have the potential to synthesize archaeal ether lipids.</title>
        <authorList>
            <person name="Villanueva L."/>
            <person name="Von Meijenfeldt F.A.B."/>
            <person name="Westbye A.B."/>
            <person name="Yadav S."/>
            <person name="Hopmans E.C."/>
            <person name="Dutilh B.E."/>
            <person name="Sinninghe Damste J.S."/>
        </authorList>
    </citation>
    <scope>NUCLEOTIDE SEQUENCE [LARGE SCALE GENOMIC DNA]</scope>
    <source>
        <strain evidence="1">NIOZ-UU27</strain>
    </source>
</reference>
<dbReference type="AlphaFoldDB" id="A0A8J6N0D2"/>
<evidence type="ECO:0000313" key="2">
    <source>
        <dbReference type="Proteomes" id="UP000650524"/>
    </source>
</evidence>
<organism evidence="1 2">
    <name type="scientific">Candidatus Desulfacyla euxinica</name>
    <dbReference type="NCBI Taxonomy" id="2841693"/>
    <lineage>
        <taxon>Bacteria</taxon>
        <taxon>Deltaproteobacteria</taxon>
        <taxon>Candidatus Desulfacyla</taxon>
    </lineage>
</organism>
<accession>A0A8J6N0D2</accession>
<dbReference type="Proteomes" id="UP000650524">
    <property type="component" value="Unassembled WGS sequence"/>
</dbReference>
<evidence type="ECO:0000313" key="1">
    <source>
        <dbReference type="EMBL" id="MBC8177776.1"/>
    </source>
</evidence>